<protein>
    <submittedName>
        <fullName evidence="9">Putative Zn-dependent protease</fullName>
    </submittedName>
</protein>
<keyword evidence="7" id="KW-0472">Membrane</keyword>
<keyword evidence="4 6" id="KW-0862">Zinc</keyword>
<dbReference type="Pfam" id="PF01435">
    <property type="entry name" value="Peptidase_M48"/>
    <property type="match status" value="1"/>
</dbReference>
<keyword evidence="3 6" id="KW-0378">Hydrolase</keyword>
<evidence type="ECO:0000313" key="9">
    <source>
        <dbReference type="EMBL" id="MBB3048442.1"/>
    </source>
</evidence>
<sequence>MADYENRPVPEGINYSRENPLKEFLLLCVALAGALAVLLFSLSLAAQKLAPLIPFSVENRLVEQFSSSLPAPAESERAQKIDAYLSELAESLLSGQKLPEGFNLQVAYVDSPMTNAFATLGGRVFIMKGLIQEMGSENALSMVLAHELAHILNRDPIVAMGRGVTVSLALASLTGLGNSGAADWLIQQMGVATLSGFTREQERDADAMALKMLQARYGNVQGADQIFTLFEGGEPPELFSTHPLSSKRISAVREFAATHPQAGNAVPLPAFLHEQEAGE</sequence>
<keyword evidence="7" id="KW-1133">Transmembrane helix</keyword>
<dbReference type="EMBL" id="JACHWY010000003">
    <property type="protein sequence ID" value="MBB3048442.1"/>
    <property type="molecule type" value="Genomic_DNA"/>
</dbReference>
<dbReference type="Proteomes" id="UP000537130">
    <property type="component" value="Unassembled WGS sequence"/>
</dbReference>
<evidence type="ECO:0000256" key="2">
    <source>
        <dbReference type="ARBA" id="ARBA00022723"/>
    </source>
</evidence>
<keyword evidence="7" id="KW-0812">Transmembrane</keyword>
<evidence type="ECO:0000256" key="4">
    <source>
        <dbReference type="ARBA" id="ARBA00022833"/>
    </source>
</evidence>
<dbReference type="Gene3D" id="3.30.2010.10">
    <property type="entry name" value="Metalloproteases ('zincins'), catalytic domain"/>
    <property type="match status" value="1"/>
</dbReference>
<dbReference type="InterPro" id="IPR001915">
    <property type="entry name" value="Peptidase_M48"/>
</dbReference>
<dbReference type="GO" id="GO:0051603">
    <property type="term" value="P:proteolysis involved in protein catabolic process"/>
    <property type="evidence" value="ECO:0007669"/>
    <property type="project" value="TreeGrafter"/>
</dbReference>
<comment type="similarity">
    <text evidence="6">Belongs to the peptidase M48 family.</text>
</comment>
<proteinExistence type="inferred from homology"/>
<dbReference type="RefSeq" id="WP_183411225.1">
    <property type="nucleotide sequence ID" value="NZ_JACHWY010000003.1"/>
</dbReference>
<evidence type="ECO:0000256" key="1">
    <source>
        <dbReference type="ARBA" id="ARBA00022670"/>
    </source>
</evidence>
<keyword evidence="1 6" id="KW-0645">Protease</keyword>
<organism evidence="9 10">
    <name type="scientific">Litorivivens lipolytica</name>
    <dbReference type="NCBI Taxonomy" id="1524264"/>
    <lineage>
        <taxon>Bacteria</taxon>
        <taxon>Pseudomonadati</taxon>
        <taxon>Pseudomonadota</taxon>
        <taxon>Gammaproteobacteria</taxon>
        <taxon>Litorivivens</taxon>
    </lineage>
</organism>
<evidence type="ECO:0000256" key="6">
    <source>
        <dbReference type="RuleBase" id="RU003983"/>
    </source>
</evidence>
<evidence type="ECO:0000313" key="10">
    <source>
        <dbReference type="Proteomes" id="UP000537130"/>
    </source>
</evidence>
<evidence type="ECO:0000259" key="8">
    <source>
        <dbReference type="Pfam" id="PF01435"/>
    </source>
</evidence>
<dbReference type="CDD" id="cd07332">
    <property type="entry name" value="M48C_Oma1_like"/>
    <property type="match status" value="1"/>
</dbReference>
<feature type="domain" description="Peptidase M48" evidence="8">
    <location>
        <begin position="79"/>
        <end position="254"/>
    </location>
</feature>
<feature type="transmembrane region" description="Helical" evidence="7">
    <location>
        <begin position="24"/>
        <end position="46"/>
    </location>
</feature>
<dbReference type="InterPro" id="IPR051156">
    <property type="entry name" value="Mito/Outer_Membr_Metalloprot"/>
</dbReference>
<dbReference type="AlphaFoldDB" id="A0A7W4W6N3"/>
<keyword evidence="10" id="KW-1185">Reference proteome</keyword>
<dbReference type="GO" id="GO:0016020">
    <property type="term" value="C:membrane"/>
    <property type="evidence" value="ECO:0007669"/>
    <property type="project" value="TreeGrafter"/>
</dbReference>
<keyword evidence="2" id="KW-0479">Metal-binding</keyword>
<dbReference type="PANTHER" id="PTHR22726">
    <property type="entry name" value="METALLOENDOPEPTIDASE OMA1"/>
    <property type="match status" value="1"/>
</dbReference>
<dbReference type="GO" id="GO:0004222">
    <property type="term" value="F:metalloendopeptidase activity"/>
    <property type="evidence" value="ECO:0007669"/>
    <property type="project" value="InterPro"/>
</dbReference>
<keyword evidence="5 6" id="KW-0482">Metalloprotease</keyword>
<dbReference type="GO" id="GO:0046872">
    <property type="term" value="F:metal ion binding"/>
    <property type="evidence" value="ECO:0007669"/>
    <property type="project" value="UniProtKB-KW"/>
</dbReference>
<name>A0A7W4W6N3_9GAMM</name>
<comment type="cofactor">
    <cofactor evidence="6">
        <name>Zn(2+)</name>
        <dbReference type="ChEBI" id="CHEBI:29105"/>
    </cofactor>
    <text evidence="6">Binds 1 zinc ion per subunit.</text>
</comment>
<comment type="caution">
    <text evidence="9">The sequence shown here is derived from an EMBL/GenBank/DDBJ whole genome shotgun (WGS) entry which is preliminary data.</text>
</comment>
<gene>
    <name evidence="9" type="ORF">FHR99_002716</name>
</gene>
<evidence type="ECO:0000256" key="7">
    <source>
        <dbReference type="SAM" id="Phobius"/>
    </source>
</evidence>
<reference evidence="9 10" key="1">
    <citation type="submission" date="2020-08" db="EMBL/GenBank/DDBJ databases">
        <title>Genomic Encyclopedia of Type Strains, Phase III (KMG-III): the genomes of soil and plant-associated and newly described type strains.</title>
        <authorList>
            <person name="Whitman W."/>
        </authorList>
    </citation>
    <scope>NUCLEOTIDE SEQUENCE [LARGE SCALE GENOMIC DNA]</scope>
    <source>
        <strain evidence="9 10">CECT 8654</strain>
    </source>
</reference>
<evidence type="ECO:0000256" key="3">
    <source>
        <dbReference type="ARBA" id="ARBA00022801"/>
    </source>
</evidence>
<dbReference type="PANTHER" id="PTHR22726:SF1">
    <property type="entry name" value="METALLOENDOPEPTIDASE OMA1, MITOCHONDRIAL"/>
    <property type="match status" value="1"/>
</dbReference>
<accession>A0A7W4W6N3</accession>
<evidence type="ECO:0000256" key="5">
    <source>
        <dbReference type="ARBA" id="ARBA00023049"/>
    </source>
</evidence>